<dbReference type="AlphaFoldDB" id="A0A6J8E288"/>
<protein>
    <submittedName>
        <fullName evidence="3">Uncharacterized protein</fullName>
    </submittedName>
</protein>
<evidence type="ECO:0000256" key="2">
    <source>
        <dbReference type="SAM" id="MobiDB-lite"/>
    </source>
</evidence>
<organism evidence="3 4">
    <name type="scientific">Mytilus coruscus</name>
    <name type="common">Sea mussel</name>
    <dbReference type="NCBI Taxonomy" id="42192"/>
    <lineage>
        <taxon>Eukaryota</taxon>
        <taxon>Metazoa</taxon>
        <taxon>Spiralia</taxon>
        <taxon>Lophotrochozoa</taxon>
        <taxon>Mollusca</taxon>
        <taxon>Bivalvia</taxon>
        <taxon>Autobranchia</taxon>
        <taxon>Pteriomorphia</taxon>
        <taxon>Mytilida</taxon>
        <taxon>Mytiloidea</taxon>
        <taxon>Mytilidae</taxon>
        <taxon>Mytilinae</taxon>
        <taxon>Mytilus</taxon>
    </lineage>
</organism>
<dbReference type="Proteomes" id="UP000507470">
    <property type="component" value="Unassembled WGS sequence"/>
</dbReference>
<feature type="region of interest" description="Disordered" evidence="2">
    <location>
        <begin position="108"/>
        <end position="157"/>
    </location>
</feature>
<dbReference type="EMBL" id="CACVKT020008219">
    <property type="protein sequence ID" value="CAC5413702.1"/>
    <property type="molecule type" value="Genomic_DNA"/>
</dbReference>
<feature type="coiled-coil region" evidence="1">
    <location>
        <begin position="55"/>
        <end position="82"/>
    </location>
</feature>
<feature type="region of interest" description="Disordered" evidence="2">
    <location>
        <begin position="1"/>
        <end position="51"/>
    </location>
</feature>
<feature type="compositionally biased region" description="Basic and acidic residues" evidence="2">
    <location>
        <begin position="27"/>
        <end position="49"/>
    </location>
</feature>
<gene>
    <name evidence="3" type="ORF">MCOR_46571</name>
</gene>
<reference evidence="3 4" key="1">
    <citation type="submission" date="2020-06" db="EMBL/GenBank/DDBJ databases">
        <authorList>
            <person name="Li R."/>
            <person name="Bekaert M."/>
        </authorList>
    </citation>
    <scope>NUCLEOTIDE SEQUENCE [LARGE SCALE GENOMIC DNA]</scope>
    <source>
        <strain evidence="4">wild</strain>
    </source>
</reference>
<name>A0A6J8E288_MYTCO</name>
<evidence type="ECO:0000313" key="3">
    <source>
        <dbReference type="EMBL" id="CAC5413702.1"/>
    </source>
</evidence>
<keyword evidence="4" id="KW-1185">Reference proteome</keyword>
<feature type="compositionally biased region" description="Basic and acidic residues" evidence="2">
    <location>
        <begin position="112"/>
        <end position="157"/>
    </location>
</feature>
<keyword evidence="1" id="KW-0175">Coiled coil</keyword>
<evidence type="ECO:0000313" key="4">
    <source>
        <dbReference type="Proteomes" id="UP000507470"/>
    </source>
</evidence>
<sequence length="157" mass="19022">MLKVKLRSSRREKNKATPIHNETTTVKLEKKSSKQKMKEYRDRLKENPDTYKAYLASEAERNRAYRARLDDQQRERQREKTRIRVQKFREKTKSAMILKTPNDDALVQTKTPKKETKVKDQREYWRNKKERAEKKHDSSKKGGELMKKKIKLCRKER</sequence>
<proteinExistence type="predicted"/>
<accession>A0A6J8E288</accession>
<evidence type="ECO:0000256" key="1">
    <source>
        <dbReference type="SAM" id="Coils"/>
    </source>
</evidence>